<gene>
    <name evidence="1" type="ORF">RZS32_012020</name>
</gene>
<evidence type="ECO:0000313" key="2">
    <source>
        <dbReference type="Proteomes" id="UP001281305"/>
    </source>
</evidence>
<evidence type="ECO:0000313" key="1">
    <source>
        <dbReference type="EMBL" id="WYK17144.1"/>
    </source>
</evidence>
<dbReference type="EMBL" id="CP146606">
    <property type="protein sequence ID" value="WYK17144.1"/>
    <property type="molecule type" value="Genomic_DNA"/>
</dbReference>
<keyword evidence="2" id="KW-1185">Reference proteome</keyword>
<proteinExistence type="predicted"/>
<sequence>MDGVATTHEHHVRCLAPLTKTGGDEKLRFEINGKPVGVKLRISQLNSQLVAGLPDRALDLLEVAALIYGADAAVSRGGPVDQNLGRKWHRRFIVEMPVRDLLFWHSGKIAQTLEETLMFLSDDRFEFEFTQKNEPDAERTRFFKYDKESSWKADRILMFSGGLDSFAGALQEIVENRQHVALVSHFSATKIAPIQRNLQKVLAKKFGDLNRPGFAGDC</sequence>
<organism evidence="1 2">
    <name type="scientific">Roseovarius rhodophyticola</name>
    <dbReference type="NCBI Taxonomy" id="3080827"/>
    <lineage>
        <taxon>Bacteria</taxon>
        <taxon>Pseudomonadati</taxon>
        <taxon>Pseudomonadota</taxon>
        <taxon>Alphaproteobacteria</taxon>
        <taxon>Rhodobacterales</taxon>
        <taxon>Roseobacteraceae</taxon>
        <taxon>Roseovarius</taxon>
    </lineage>
</organism>
<accession>A0ABZ2TBV3</accession>
<protein>
    <submittedName>
        <fullName evidence="1">Uncharacterized protein</fullName>
    </submittedName>
</protein>
<reference evidence="1 2" key="1">
    <citation type="submission" date="2024-02" db="EMBL/GenBank/DDBJ databases">
        <title>Roseovarius strain W115 nov., isolated from a marine algae.</title>
        <authorList>
            <person name="Lee M.W."/>
            <person name="Lee J.K."/>
            <person name="Kim J.M."/>
            <person name="Choi D.G."/>
            <person name="Baek J.H."/>
            <person name="Bayburt H."/>
            <person name="Jung J.J."/>
            <person name="Han D.M."/>
            <person name="Jeon C.O."/>
        </authorList>
    </citation>
    <scope>NUCLEOTIDE SEQUENCE [LARGE SCALE GENOMIC DNA]</scope>
    <source>
        <strain evidence="1 2">W115</strain>
    </source>
</reference>
<dbReference type="RefSeq" id="WP_317057217.1">
    <property type="nucleotide sequence ID" value="NZ_CP146606.1"/>
</dbReference>
<name>A0ABZ2TBV3_9RHOB</name>
<dbReference type="Proteomes" id="UP001281305">
    <property type="component" value="Chromosome"/>
</dbReference>